<accession>A0A1T5ED49</accession>
<evidence type="ECO:0000313" key="2">
    <source>
        <dbReference type="Proteomes" id="UP000191112"/>
    </source>
</evidence>
<organism evidence="1 2">
    <name type="scientific">Soonwooa buanensis</name>
    <dbReference type="NCBI Taxonomy" id="619805"/>
    <lineage>
        <taxon>Bacteria</taxon>
        <taxon>Pseudomonadati</taxon>
        <taxon>Bacteroidota</taxon>
        <taxon>Flavobacteriia</taxon>
        <taxon>Flavobacteriales</taxon>
        <taxon>Weeksellaceae</taxon>
        <taxon>Chryseobacterium group</taxon>
        <taxon>Soonwooa</taxon>
    </lineage>
</organism>
<dbReference type="AlphaFoldDB" id="A0A1T5ED49"/>
<reference evidence="1 2" key="1">
    <citation type="submission" date="2017-02" db="EMBL/GenBank/DDBJ databases">
        <authorList>
            <person name="Peterson S.W."/>
        </authorList>
    </citation>
    <scope>NUCLEOTIDE SEQUENCE [LARGE SCALE GENOMIC DNA]</scope>
    <source>
        <strain evidence="1 2">DSM 22323</strain>
    </source>
</reference>
<dbReference type="OrthoDB" id="7068172at2"/>
<evidence type="ECO:0000313" key="1">
    <source>
        <dbReference type="EMBL" id="SKB81972.1"/>
    </source>
</evidence>
<dbReference type="Proteomes" id="UP000191112">
    <property type="component" value="Unassembled WGS sequence"/>
</dbReference>
<dbReference type="STRING" id="619805.SAMN05660477_01319"/>
<dbReference type="RefSeq" id="WP_079666581.1">
    <property type="nucleotide sequence ID" value="NZ_FUYZ01000003.1"/>
</dbReference>
<sequence length="367" mass="43034">MTLEEVSNHNFLILPKTIPNNQNFREFLNNQLEEYLNLIKDIHPHEVAIVGMKNKINFRTIYSIQKQFVNGIKETIDLYFDGQPANSYQKFDEILSERIKKYGKFLNEQEINAEENYYRIRIKSENYPLKPFEMFHIPFEYRGKVTTQRYSIPGFPSLYLANNLYLAWEELNRPNLENFQAIRLQNKKKFKVLDLTSSNVQEGKIDNFFYKYLMTWPLIIACSLRVADYSNIFKPEYIMPQILLQWIRNSKSLDGILYSSTHLDNKKIIQENKIFNLVLPVKENKDKGFCSHLTSLFESTETISKQLMDLSSGGIGIIFNPQADQLINEKLPSLEIIKGQSNPYNFSILGKMEAKLNGMKTNKIQVY</sequence>
<keyword evidence="2" id="KW-1185">Reference proteome</keyword>
<protein>
    <submittedName>
        <fullName evidence="1">RES domain-containing protein</fullName>
    </submittedName>
</protein>
<gene>
    <name evidence="1" type="ORF">SAMN05660477_01319</name>
</gene>
<name>A0A1T5ED49_9FLAO</name>
<proteinExistence type="predicted"/>
<dbReference type="EMBL" id="FUYZ01000003">
    <property type="protein sequence ID" value="SKB81972.1"/>
    <property type="molecule type" value="Genomic_DNA"/>
</dbReference>